<name>S0FYY0_9BACT</name>
<gene>
    <name evidence="1" type="ORF">Dpo_26c00050</name>
</gene>
<dbReference type="RefSeq" id="WP_006968852.1">
    <property type="nucleotide sequence ID" value="NZ_APJX01000025.1"/>
</dbReference>
<evidence type="ECO:0000313" key="1">
    <source>
        <dbReference type="EMBL" id="EMS77157.1"/>
    </source>
</evidence>
<proteinExistence type="predicted"/>
<dbReference type="PANTHER" id="PTHR38813:SF1">
    <property type="entry name" value="TOXIN RELE1-RELATED"/>
    <property type="match status" value="1"/>
</dbReference>
<dbReference type="OrthoDB" id="9797723at2"/>
<dbReference type="PANTHER" id="PTHR38813">
    <property type="match status" value="1"/>
</dbReference>
<dbReference type="AlphaFoldDB" id="S0FYY0"/>
<dbReference type="Gene3D" id="3.30.2310.20">
    <property type="entry name" value="RelE-like"/>
    <property type="match status" value="1"/>
</dbReference>
<accession>S0FYY0</accession>
<dbReference type="InterPro" id="IPR035093">
    <property type="entry name" value="RelE/ParE_toxin_dom_sf"/>
</dbReference>
<evidence type="ECO:0000313" key="2">
    <source>
        <dbReference type="Proteomes" id="UP000014216"/>
    </source>
</evidence>
<protein>
    <submittedName>
        <fullName evidence="1">Plasmid stabilization system</fullName>
    </submittedName>
</protein>
<organism evidence="1 2">
    <name type="scientific">Desulfotignum phosphitoxidans DSM 13687</name>
    <dbReference type="NCBI Taxonomy" id="1286635"/>
    <lineage>
        <taxon>Bacteria</taxon>
        <taxon>Pseudomonadati</taxon>
        <taxon>Thermodesulfobacteriota</taxon>
        <taxon>Desulfobacteria</taxon>
        <taxon>Desulfobacterales</taxon>
        <taxon>Desulfobacteraceae</taxon>
        <taxon>Desulfotignum</taxon>
    </lineage>
</organism>
<dbReference type="EMBL" id="APJX01000025">
    <property type="protein sequence ID" value="EMS77157.1"/>
    <property type="molecule type" value="Genomic_DNA"/>
</dbReference>
<keyword evidence="2" id="KW-1185">Reference proteome</keyword>
<sequence>MKTIFKKSFAGDLKKRKNDSDFTQRVKEVIQEVEKAENILDITDLKKLTNENIYYRIRTGNFRIGIKIVSVESETAVVFVRALHRKDIYRKFP</sequence>
<comment type="caution">
    <text evidence="1">The sequence shown here is derived from an EMBL/GenBank/DDBJ whole genome shotgun (WGS) entry which is preliminary data.</text>
</comment>
<reference evidence="1 2" key="1">
    <citation type="journal article" date="2013" name="Genome Announc.">
        <title>Draft Genome Sequence of Desulfotignum phosphitoxidans DSM 13687 Strain FiPS-3.</title>
        <authorList>
            <person name="Poehlein A."/>
            <person name="Daniel R."/>
            <person name="Simeonova D.D."/>
        </authorList>
    </citation>
    <scope>NUCLEOTIDE SEQUENCE [LARGE SCALE GENOMIC DNA]</scope>
    <source>
        <strain evidence="1 2">DSM 13687</strain>
    </source>
</reference>
<dbReference type="Proteomes" id="UP000014216">
    <property type="component" value="Unassembled WGS sequence"/>
</dbReference>
<dbReference type="InterPro" id="IPR052747">
    <property type="entry name" value="TA_system_RelE_toxin"/>
</dbReference>
<dbReference type="SUPFAM" id="SSF143011">
    <property type="entry name" value="RelE-like"/>
    <property type="match status" value="1"/>
</dbReference>